<sequence>MTLPVGPVAGGTKLYRRIPPSWLTPDEDRGCRRISSAAFRDKEASIFLADVLDQLKKDPSDILVGSHAGDYLVSVTADDAFEFEQEVKRSPVEGVAEGDVQQAHGEVSGSKEKKFDGVRVKHHLCRRALWVVAPDDACPDAQGGTGGPSGSADRR</sequence>
<evidence type="ECO:0000313" key="2">
    <source>
        <dbReference type="EMBL" id="MDA0159572.1"/>
    </source>
</evidence>
<comment type="caution">
    <text evidence="2">The sequence shown here is derived from an EMBL/GenBank/DDBJ whole genome shotgun (WGS) entry which is preliminary data.</text>
</comment>
<keyword evidence="3" id="KW-1185">Reference proteome</keyword>
<feature type="region of interest" description="Disordered" evidence="1">
    <location>
        <begin position="136"/>
        <end position="155"/>
    </location>
</feature>
<evidence type="ECO:0000256" key="1">
    <source>
        <dbReference type="SAM" id="MobiDB-lite"/>
    </source>
</evidence>
<dbReference type="AlphaFoldDB" id="A0A9X3S029"/>
<dbReference type="EMBL" id="JAPDOD010000002">
    <property type="protein sequence ID" value="MDA0159572.1"/>
    <property type="molecule type" value="Genomic_DNA"/>
</dbReference>
<name>A0A9X3S029_9ACTN</name>
<gene>
    <name evidence="2" type="ORF">OM076_04790</name>
</gene>
<proteinExistence type="predicted"/>
<evidence type="ECO:0000313" key="3">
    <source>
        <dbReference type="Proteomes" id="UP001149140"/>
    </source>
</evidence>
<dbReference type="Proteomes" id="UP001149140">
    <property type="component" value="Unassembled WGS sequence"/>
</dbReference>
<organism evidence="2 3">
    <name type="scientific">Solirubrobacter ginsenosidimutans</name>
    <dbReference type="NCBI Taxonomy" id="490573"/>
    <lineage>
        <taxon>Bacteria</taxon>
        <taxon>Bacillati</taxon>
        <taxon>Actinomycetota</taxon>
        <taxon>Thermoleophilia</taxon>
        <taxon>Solirubrobacterales</taxon>
        <taxon>Solirubrobacteraceae</taxon>
        <taxon>Solirubrobacter</taxon>
    </lineage>
</organism>
<accession>A0A9X3S029</accession>
<protein>
    <submittedName>
        <fullName evidence="2">Uncharacterized protein</fullName>
    </submittedName>
</protein>
<reference evidence="2" key="1">
    <citation type="submission" date="2022-10" db="EMBL/GenBank/DDBJ databases">
        <title>The WGS of Solirubrobacter ginsenosidimutans DSM 21036.</title>
        <authorList>
            <person name="Jiang Z."/>
        </authorList>
    </citation>
    <scope>NUCLEOTIDE SEQUENCE</scope>
    <source>
        <strain evidence="2">DSM 21036</strain>
    </source>
</reference>
<feature type="region of interest" description="Disordered" evidence="1">
    <location>
        <begin position="93"/>
        <end position="112"/>
    </location>
</feature>
<dbReference type="RefSeq" id="WP_270038313.1">
    <property type="nucleotide sequence ID" value="NZ_JAPDOD010000002.1"/>
</dbReference>